<proteinExistence type="predicted"/>
<organism evidence="1 2">
    <name type="scientific">Oryza meyeriana var. granulata</name>
    <dbReference type="NCBI Taxonomy" id="110450"/>
    <lineage>
        <taxon>Eukaryota</taxon>
        <taxon>Viridiplantae</taxon>
        <taxon>Streptophyta</taxon>
        <taxon>Embryophyta</taxon>
        <taxon>Tracheophyta</taxon>
        <taxon>Spermatophyta</taxon>
        <taxon>Magnoliopsida</taxon>
        <taxon>Liliopsida</taxon>
        <taxon>Poales</taxon>
        <taxon>Poaceae</taxon>
        <taxon>BOP clade</taxon>
        <taxon>Oryzoideae</taxon>
        <taxon>Oryzeae</taxon>
        <taxon>Oryzinae</taxon>
        <taxon>Oryza</taxon>
        <taxon>Oryza meyeriana</taxon>
    </lineage>
</organism>
<evidence type="ECO:0000313" key="1">
    <source>
        <dbReference type="EMBL" id="KAF0924193.1"/>
    </source>
</evidence>
<reference evidence="1 2" key="1">
    <citation type="submission" date="2019-11" db="EMBL/GenBank/DDBJ databases">
        <title>Whole genome sequence of Oryza granulata.</title>
        <authorList>
            <person name="Li W."/>
        </authorList>
    </citation>
    <scope>NUCLEOTIDE SEQUENCE [LARGE SCALE GENOMIC DNA]</scope>
    <source>
        <strain evidence="2">cv. Menghai</strain>
        <tissue evidence="1">Leaf</tissue>
    </source>
</reference>
<gene>
    <name evidence="1" type="ORF">E2562_008490</name>
</gene>
<comment type="caution">
    <text evidence="1">The sequence shown here is derived from an EMBL/GenBank/DDBJ whole genome shotgun (WGS) entry which is preliminary data.</text>
</comment>
<keyword evidence="2" id="KW-1185">Reference proteome</keyword>
<name>A0A6G1EJR1_9ORYZ</name>
<protein>
    <submittedName>
        <fullName evidence="1">Uncharacterized protein</fullName>
    </submittedName>
</protein>
<dbReference type="Proteomes" id="UP000479710">
    <property type="component" value="Unassembled WGS sequence"/>
</dbReference>
<sequence length="105" mass="11858">MALGQKTESNVKWLGQTFIIIFFLQTSPELRSCTSFWSSSFQGSGHLSTVTSLWVLRGKDKAVDVSKRPATGLRLFLEGQKSNQLAIHLQHLCSRIIQLEDDTYK</sequence>
<evidence type="ECO:0000313" key="2">
    <source>
        <dbReference type="Proteomes" id="UP000479710"/>
    </source>
</evidence>
<dbReference type="EMBL" id="SPHZ02000003">
    <property type="protein sequence ID" value="KAF0924193.1"/>
    <property type="molecule type" value="Genomic_DNA"/>
</dbReference>
<dbReference type="AlphaFoldDB" id="A0A6G1EJR1"/>
<accession>A0A6G1EJR1</accession>